<name>A0A4Y7L573_PAPSO</name>
<dbReference type="Proteomes" id="UP000316621">
    <property type="component" value="Chromosome 9"/>
</dbReference>
<evidence type="ECO:0000313" key="1">
    <source>
        <dbReference type="EMBL" id="RZC79419.1"/>
    </source>
</evidence>
<dbReference type="AlphaFoldDB" id="A0A4Y7L573"/>
<proteinExistence type="predicted"/>
<dbReference type="EMBL" id="CM010723">
    <property type="protein sequence ID" value="RZC79419.1"/>
    <property type="molecule type" value="Genomic_DNA"/>
</dbReference>
<dbReference type="Gramene" id="RZC79419">
    <property type="protein sequence ID" value="RZC79419"/>
    <property type="gene ID" value="C5167_003617"/>
</dbReference>
<sequence length="96" mass="11198">MVKIGGWLRQYWIMLDPYFAGEEIYNVSDINNNANHAQSLHCSYKEKLCSRISIHKQCLPYHQRKQGNDIVFLKKVEKSWQGRTGSEKGGHKTVFL</sequence>
<protein>
    <submittedName>
        <fullName evidence="1">Uncharacterized protein</fullName>
    </submittedName>
</protein>
<accession>A0A4Y7L573</accession>
<evidence type="ECO:0000313" key="2">
    <source>
        <dbReference type="Proteomes" id="UP000316621"/>
    </source>
</evidence>
<organism evidence="1 2">
    <name type="scientific">Papaver somniferum</name>
    <name type="common">Opium poppy</name>
    <dbReference type="NCBI Taxonomy" id="3469"/>
    <lineage>
        <taxon>Eukaryota</taxon>
        <taxon>Viridiplantae</taxon>
        <taxon>Streptophyta</taxon>
        <taxon>Embryophyta</taxon>
        <taxon>Tracheophyta</taxon>
        <taxon>Spermatophyta</taxon>
        <taxon>Magnoliopsida</taxon>
        <taxon>Ranunculales</taxon>
        <taxon>Papaveraceae</taxon>
        <taxon>Papaveroideae</taxon>
        <taxon>Papaver</taxon>
    </lineage>
</organism>
<gene>
    <name evidence="1" type="ORF">C5167_003617</name>
</gene>
<keyword evidence="2" id="KW-1185">Reference proteome</keyword>
<reference evidence="1 2" key="1">
    <citation type="journal article" date="2018" name="Science">
        <title>The opium poppy genome and morphinan production.</title>
        <authorList>
            <person name="Guo L."/>
            <person name="Winzer T."/>
            <person name="Yang X."/>
            <person name="Li Y."/>
            <person name="Ning Z."/>
            <person name="He Z."/>
            <person name="Teodor R."/>
            <person name="Lu Y."/>
            <person name="Bowser T.A."/>
            <person name="Graham I.A."/>
            <person name="Ye K."/>
        </authorList>
    </citation>
    <scope>NUCLEOTIDE SEQUENCE [LARGE SCALE GENOMIC DNA]</scope>
    <source>
        <strain evidence="2">cv. HN1</strain>
        <tissue evidence="1">Leaves</tissue>
    </source>
</reference>